<dbReference type="InterPro" id="IPR018060">
    <property type="entry name" value="HTH_AraC"/>
</dbReference>
<dbReference type="EMBL" id="VSSQ01000678">
    <property type="protein sequence ID" value="MPL99626.1"/>
    <property type="molecule type" value="Genomic_DNA"/>
</dbReference>
<dbReference type="Pfam" id="PF12833">
    <property type="entry name" value="HTH_18"/>
    <property type="match status" value="1"/>
</dbReference>
<dbReference type="PROSITE" id="PS01124">
    <property type="entry name" value="HTH_ARAC_FAMILY_2"/>
    <property type="match status" value="1"/>
</dbReference>
<dbReference type="AlphaFoldDB" id="A0A644W807"/>
<evidence type="ECO:0000256" key="3">
    <source>
        <dbReference type="ARBA" id="ARBA00023163"/>
    </source>
</evidence>
<dbReference type="InterPro" id="IPR029441">
    <property type="entry name" value="Cass2"/>
</dbReference>
<keyword evidence="1" id="KW-0805">Transcription regulation</keyword>
<dbReference type="PROSITE" id="PS00041">
    <property type="entry name" value="HTH_ARAC_FAMILY_1"/>
    <property type="match status" value="1"/>
</dbReference>
<dbReference type="InterPro" id="IPR009057">
    <property type="entry name" value="Homeodomain-like_sf"/>
</dbReference>
<dbReference type="InterPro" id="IPR018062">
    <property type="entry name" value="HTH_AraC-typ_CS"/>
</dbReference>
<name>A0A644W807_9ZZZZ</name>
<evidence type="ECO:0000259" key="4">
    <source>
        <dbReference type="PROSITE" id="PS01124"/>
    </source>
</evidence>
<evidence type="ECO:0000256" key="2">
    <source>
        <dbReference type="ARBA" id="ARBA00023125"/>
    </source>
</evidence>
<proteinExistence type="predicted"/>
<comment type="caution">
    <text evidence="5">The sequence shown here is derived from an EMBL/GenBank/DDBJ whole genome shotgun (WGS) entry which is preliminary data.</text>
</comment>
<dbReference type="GO" id="GO:0003700">
    <property type="term" value="F:DNA-binding transcription factor activity"/>
    <property type="evidence" value="ECO:0007669"/>
    <property type="project" value="InterPro"/>
</dbReference>
<dbReference type="Gene3D" id="1.10.10.60">
    <property type="entry name" value="Homeodomain-like"/>
    <property type="match status" value="2"/>
</dbReference>
<keyword evidence="2" id="KW-0238">DNA-binding</keyword>
<dbReference type="SUPFAM" id="SSF55136">
    <property type="entry name" value="Probable bacterial effector-binding domain"/>
    <property type="match status" value="1"/>
</dbReference>
<organism evidence="5">
    <name type="scientific">bioreactor metagenome</name>
    <dbReference type="NCBI Taxonomy" id="1076179"/>
    <lineage>
        <taxon>unclassified sequences</taxon>
        <taxon>metagenomes</taxon>
        <taxon>ecological metagenomes</taxon>
    </lineage>
</organism>
<dbReference type="InterPro" id="IPR010499">
    <property type="entry name" value="AraC_E-bd"/>
</dbReference>
<protein>
    <recommendedName>
        <fullName evidence="4">HTH araC/xylS-type domain-containing protein</fullName>
    </recommendedName>
</protein>
<keyword evidence="3" id="KW-0804">Transcription</keyword>
<dbReference type="Gene3D" id="3.20.80.10">
    <property type="entry name" value="Regulatory factor, effector binding domain"/>
    <property type="match status" value="1"/>
</dbReference>
<feature type="domain" description="HTH araC/xylS-type" evidence="4">
    <location>
        <begin position="8"/>
        <end position="106"/>
    </location>
</feature>
<gene>
    <name evidence="5" type="ORF">SDC9_45844</name>
</gene>
<evidence type="ECO:0000256" key="1">
    <source>
        <dbReference type="ARBA" id="ARBA00023015"/>
    </source>
</evidence>
<dbReference type="GO" id="GO:0043565">
    <property type="term" value="F:sequence-specific DNA binding"/>
    <property type="evidence" value="ECO:0007669"/>
    <property type="project" value="InterPro"/>
</dbReference>
<evidence type="ECO:0000313" key="5">
    <source>
        <dbReference type="EMBL" id="MPL99626.1"/>
    </source>
</evidence>
<reference evidence="5" key="1">
    <citation type="submission" date="2019-08" db="EMBL/GenBank/DDBJ databases">
        <authorList>
            <person name="Kucharzyk K."/>
            <person name="Murdoch R.W."/>
            <person name="Higgins S."/>
            <person name="Loffler F."/>
        </authorList>
    </citation>
    <scope>NUCLEOTIDE SEQUENCE</scope>
</reference>
<dbReference type="InterPro" id="IPR011256">
    <property type="entry name" value="Reg_factor_effector_dom_sf"/>
</dbReference>
<dbReference type="InterPro" id="IPR050959">
    <property type="entry name" value="MarA-like"/>
</dbReference>
<accession>A0A644W807</accession>
<dbReference type="SMART" id="SM00342">
    <property type="entry name" value="HTH_ARAC"/>
    <property type="match status" value="1"/>
</dbReference>
<dbReference type="PANTHER" id="PTHR47504">
    <property type="entry name" value="RIGHT ORIGIN-BINDING PROTEIN"/>
    <property type="match status" value="1"/>
</dbReference>
<dbReference type="SUPFAM" id="SSF46689">
    <property type="entry name" value="Homeodomain-like"/>
    <property type="match status" value="2"/>
</dbReference>
<dbReference type="Pfam" id="PF14526">
    <property type="entry name" value="Cass2"/>
    <property type="match status" value="1"/>
</dbReference>
<dbReference type="SMART" id="SM00871">
    <property type="entry name" value="AraC_E_bind"/>
    <property type="match status" value="1"/>
</dbReference>
<sequence length="285" mass="32397">MEWLSCLNEAVNYMEEHLEDEIDLERVAQIACCSSFHFQRMFSYLADIPLSEYIRRRKMTRAAFDLRSGGEKIIDVALRYGYESPTAFNRAFQSVHGIAPSAARAEGASLKAYPPISFKITIKGEAEMNYRIEKKGSFKIAGVKRHYCMNAEESFASVPLFWREAAQSGVIPKLCTLMNREPMGILGVCTGMEGKDFDYFIAAATDRETPEEFTDYIVPECTWAIFECVGPMPAAIQNLQKRIVSEWLPNSGYDYANAPDIEVYFEGDQQADDYRCEAWLPIVKK</sequence>
<dbReference type="PANTHER" id="PTHR47504:SF5">
    <property type="entry name" value="RIGHT ORIGIN-BINDING PROTEIN"/>
    <property type="match status" value="1"/>
</dbReference>